<comment type="caution">
    <text evidence="8">The sequence shown here is derived from an EMBL/GenBank/DDBJ whole genome shotgun (WGS) entry which is preliminary data.</text>
</comment>
<accession>A0A2D3WKE7</accession>
<dbReference type="AlphaFoldDB" id="A0A2D3WKE7"/>
<dbReference type="GO" id="GO:0000160">
    <property type="term" value="P:phosphorelay signal transduction system"/>
    <property type="evidence" value="ECO:0007669"/>
    <property type="project" value="InterPro"/>
</dbReference>
<dbReference type="GO" id="GO:0006935">
    <property type="term" value="P:chemotaxis"/>
    <property type="evidence" value="ECO:0007669"/>
    <property type="project" value="UniProtKB-KW"/>
</dbReference>
<keyword evidence="3 5" id="KW-0597">Phosphoprotein</keyword>
<evidence type="ECO:0000256" key="1">
    <source>
        <dbReference type="ARBA" id="ARBA00001946"/>
    </source>
</evidence>
<dbReference type="CDD" id="cd17546">
    <property type="entry name" value="REC_hyHK_CKI1_RcsC-like"/>
    <property type="match status" value="1"/>
</dbReference>
<feature type="modified residue" description="4-aspartylphosphate" evidence="5">
    <location>
        <position position="57"/>
    </location>
</feature>
<evidence type="ECO:0000256" key="4">
    <source>
        <dbReference type="ARBA" id="ARBA00022779"/>
    </source>
</evidence>
<sequence>MKGAVIKILIVDDSLTVRKIVTRYLLKHGYDQIDEAVDGKEALALLQQYEYGCIFLDINMPVMDGFAVLEWLNRVPWRDQIHVVVMSTEVIQLGQKRIRELQIDTVIPKPFSGSEFERTAVSLLNVISSKAQTVQLVYDGPIMIIDDSLAMRNIIRKQLENLNCLNVAEAVNGKEGLEKISEWAMLYEDDEKMGIVFLDLTMPVMDGLQLIEILEEKELLSKLQIIVLSGSIDMALTMVDGSSIMAALPKPFEHTAFVQAFRPLIEEKPIRLQTRLSEIKLFFDVKKNVENLASLDVIETETLSELAEFLFASFESMTLELSFPKERLREIPKEIFASFIESVYRSVLMIDHRIENYFELEYLYDQLQKIDRYESQISAITTEEILGYIRMKLLPKNNEYAELSAKISRYRIAIKTLIERKNKLIQMYKETPTKQLKETYEKYEHDLASYRGALGNHDKQLNDLSQFLENEIMDQWEQILKAQIHRMVKTANQIRAEFDRSLWKGMRTSKSFRSYCNTQGRHLELTTQSWLEHENNRLYGQLRHFFEVDFRTSVLIVGFKDSEGSRMREELKKNFPMYDIQAFTNWTIKNYGLPYVPNLFILNRESQEEGFETYLNEVAKRFETSVEMLNTLIVYKGAIKSSELIGTDSLYNLKRKNYIKMPSSPHEYTMMALKAKSLIF</sequence>
<evidence type="ECO:0000256" key="2">
    <source>
        <dbReference type="ARBA" id="ARBA00022500"/>
    </source>
</evidence>
<feature type="coiled-coil region" evidence="6">
    <location>
        <begin position="400"/>
        <end position="453"/>
    </location>
</feature>
<dbReference type="Proteomes" id="UP000228859">
    <property type="component" value="Unassembled WGS sequence"/>
</dbReference>
<feature type="modified residue" description="4-aspartylphosphate" evidence="5">
    <location>
        <position position="199"/>
    </location>
</feature>
<feature type="domain" description="Response regulatory" evidence="7">
    <location>
        <begin position="7"/>
        <end position="124"/>
    </location>
</feature>
<dbReference type="PROSITE" id="PS50110">
    <property type="entry name" value="RESPONSE_REGULATORY"/>
    <property type="match status" value="2"/>
</dbReference>
<dbReference type="GO" id="GO:0097588">
    <property type="term" value="P:archaeal or bacterial-type flagellum-dependent cell motility"/>
    <property type="evidence" value="ECO:0007669"/>
    <property type="project" value="UniProtKB-KW"/>
</dbReference>
<comment type="cofactor">
    <cofactor evidence="1">
        <name>Mg(2+)</name>
        <dbReference type="ChEBI" id="CHEBI:18420"/>
    </cofactor>
</comment>
<keyword evidence="2" id="KW-0145">Chemotaxis</keyword>
<dbReference type="EMBL" id="DLUI01000150">
    <property type="protein sequence ID" value="DAB37579.1"/>
    <property type="molecule type" value="Genomic_DNA"/>
</dbReference>
<feature type="domain" description="Response regulatory" evidence="7">
    <location>
        <begin position="141"/>
        <end position="265"/>
    </location>
</feature>
<proteinExistence type="predicted"/>
<evidence type="ECO:0000256" key="5">
    <source>
        <dbReference type="PROSITE-ProRule" id="PRU00169"/>
    </source>
</evidence>
<dbReference type="Gene3D" id="3.40.50.2300">
    <property type="match status" value="2"/>
</dbReference>
<name>A0A2D3WKE7_9BACT</name>
<reference evidence="8 9" key="1">
    <citation type="journal article" date="2017" name="Front. Microbiol.">
        <title>Comparative Genomic Analysis of the Class Epsilonproteobacteria and Proposed Reclassification to Epsilonbacteraeota (phyl. nov.).</title>
        <authorList>
            <person name="Waite D.W."/>
            <person name="Vanwonterghem I."/>
            <person name="Rinke C."/>
            <person name="Parks D.H."/>
            <person name="Zhang Y."/>
            <person name="Takai K."/>
            <person name="Sievert S.M."/>
            <person name="Simon J."/>
            <person name="Campbell B.J."/>
            <person name="Hanson T.E."/>
            <person name="Woyke T."/>
            <person name="Klotz M.G."/>
            <person name="Hugenholtz P."/>
        </authorList>
    </citation>
    <scope>NUCLEOTIDE SEQUENCE [LARGE SCALE GENOMIC DNA]</scope>
    <source>
        <strain evidence="8">UBA12443</strain>
    </source>
</reference>
<dbReference type="SUPFAM" id="SSF52172">
    <property type="entry name" value="CheY-like"/>
    <property type="match status" value="2"/>
</dbReference>
<evidence type="ECO:0000256" key="6">
    <source>
        <dbReference type="SAM" id="Coils"/>
    </source>
</evidence>
<organism evidence="8 9">
    <name type="scientific">Sulfuricurvum kujiense</name>
    <dbReference type="NCBI Taxonomy" id="148813"/>
    <lineage>
        <taxon>Bacteria</taxon>
        <taxon>Pseudomonadati</taxon>
        <taxon>Campylobacterota</taxon>
        <taxon>Epsilonproteobacteria</taxon>
        <taxon>Campylobacterales</taxon>
        <taxon>Sulfurimonadaceae</taxon>
        <taxon>Sulfuricurvum</taxon>
    </lineage>
</organism>
<dbReference type="Pfam" id="PF00072">
    <property type="entry name" value="Response_reg"/>
    <property type="match status" value="2"/>
</dbReference>
<keyword evidence="6" id="KW-0175">Coiled coil</keyword>
<dbReference type="SMART" id="SM00448">
    <property type="entry name" value="REC"/>
    <property type="match status" value="2"/>
</dbReference>
<evidence type="ECO:0000259" key="7">
    <source>
        <dbReference type="PROSITE" id="PS50110"/>
    </source>
</evidence>
<gene>
    <name evidence="8" type="ORF">CFH83_10380</name>
</gene>
<protein>
    <recommendedName>
        <fullName evidence="7">Response regulatory domain-containing protein</fullName>
    </recommendedName>
</protein>
<keyword evidence="4" id="KW-0283">Flagellar rotation</keyword>
<evidence type="ECO:0000313" key="9">
    <source>
        <dbReference type="Proteomes" id="UP000228859"/>
    </source>
</evidence>
<dbReference type="PANTHER" id="PTHR44591">
    <property type="entry name" value="STRESS RESPONSE REGULATOR PROTEIN 1"/>
    <property type="match status" value="1"/>
</dbReference>
<dbReference type="InterPro" id="IPR011006">
    <property type="entry name" value="CheY-like_superfamily"/>
</dbReference>
<evidence type="ECO:0000256" key="3">
    <source>
        <dbReference type="ARBA" id="ARBA00022553"/>
    </source>
</evidence>
<evidence type="ECO:0000313" key="8">
    <source>
        <dbReference type="EMBL" id="DAB37579.1"/>
    </source>
</evidence>
<dbReference type="RefSeq" id="WP_294897023.1">
    <property type="nucleotide sequence ID" value="NZ_DLUI01000150.1"/>
</dbReference>
<dbReference type="InterPro" id="IPR050595">
    <property type="entry name" value="Bact_response_regulator"/>
</dbReference>
<dbReference type="PANTHER" id="PTHR44591:SF3">
    <property type="entry name" value="RESPONSE REGULATORY DOMAIN-CONTAINING PROTEIN"/>
    <property type="match status" value="1"/>
</dbReference>
<dbReference type="InterPro" id="IPR001789">
    <property type="entry name" value="Sig_transdc_resp-reg_receiver"/>
</dbReference>